<dbReference type="SUPFAM" id="SSF53613">
    <property type="entry name" value="Ribokinase-like"/>
    <property type="match status" value="1"/>
</dbReference>
<dbReference type="InterPro" id="IPR002173">
    <property type="entry name" value="Carboh/pur_kinase_PfkB_CS"/>
</dbReference>
<sequence>MLNFEKVFEFNDKSNDVLAIGEILVDMISEEYDDNFNTNTYRRYFGGSPSNIAMNVKKLGINSIVTSAVGNDGFGDFLIDRLQKEEIDTSHIQRVDYATSMVLVTKSKATPKPIFYREADYHLEYNEKLSNAIKNSKIIHFSCWPITRTSSQAVIRQCINEAKAHNVLVCFDPNYHIGLWPKGEDGLDQLKGIIKMVDIVKPSIEDAERIFGKRSVEEYIDEFLKLGVKLVIFTLGAEGAIVSNGKETIKFDTFATKVEDTTGAGDAFWSGFYTAIVKGYPIKKAFEFGFAVSAYKLQYTGAVVDLPSLEKIKQIYNL</sequence>
<name>A0A7X8H0S8_9LACT</name>
<dbReference type="PROSITE" id="PS00583">
    <property type="entry name" value="PFKB_KINASES_1"/>
    <property type="match status" value="1"/>
</dbReference>
<dbReference type="PANTHER" id="PTHR43085:SF57">
    <property type="entry name" value="CARBOHYDRATE KINASE PFKB DOMAIN-CONTAINING PROTEIN"/>
    <property type="match status" value="1"/>
</dbReference>
<dbReference type="EMBL" id="JAAYSM010000296">
    <property type="protein sequence ID" value="NLJ18912.1"/>
    <property type="molecule type" value="Genomic_DNA"/>
</dbReference>
<evidence type="ECO:0000256" key="1">
    <source>
        <dbReference type="ARBA" id="ARBA00010688"/>
    </source>
</evidence>
<dbReference type="Proteomes" id="UP000541058">
    <property type="component" value="Unassembled WGS sequence"/>
</dbReference>
<dbReference type="PANTHER" id="PTHR43085">
    <property type="entry name" value="HEXOKINASE FAMILY MEMBER"/>
    <property type="match status" value="1"/>
</dbReference>
<keyword evidence="2" id="KW-0808">Transferase</keyword>
<dbReference type="Gene3D" id="3.40.1620.20">
    <property type="match status" value="1"/>
</dbReference>
<organism evidence="5 6">
    <name type="scientific">Globicatella sulfidifaciens</name>
    <dbReference type="NCBI Taxonomy" id="136093"/>
    <lineage>
        <taxon>Bacteria</taxon>
        <taxon>Bacillati</taxon>
        <taxon>Bacillota</taxon>
        <taxon>Bacilli</taxon>
        <taxon>Lactobacillales</taxon>
        <taxon>Aerococcaceae</taxon>
        <taxon>Globicatella</taxon>
    </lineage>
</organism>
<proteinExistence type="inferred from homology"/>
<dbReference type="GO" id="GO:0016301">
    <property type="term" value="F:kinase activity"/>
    <property type="evidence" value="ECO:0007669"/>
    <property type="project" value="UniProtKB-KW"/>
</dbReference>
<reference evidence="5 6" key="1">
    <citation type="journal article" date="2020" name="Biotechnol. Biofuels">
        <title>New insights from the biogas microbiome by comprehensive genome-resolved metagenomics of nearly 1600 species originating from multiple anaerobic digesters.</title>
        <authorList>
            <person name="Campanaro S."/>
            <person name="Treu L."/>
            <person name="Rodriguez-R L.M."/>
            <person name="Kovalovszki A."/>
            <person name="Ziels R.M."/>
            <person name="Maus I."/>
            <person name="Zhu X."/>
            <person name="Kougias P.G."/>
            <person name="Basile A."/>
            <person name="Luo G."/>
            <person name="Schluter A."/>
            <person name="Konstantinidis K.T."/>
            <person name="Angelidaki I."/>
        </authorList>
    </citation>
    <scope>NUCLEOTIDE SEQUENCE [LARGE SCALE GENOMIC DNA]</scope>
    <source>
        <strain evidence="5">AS23ysBPME_34</strain>
    </source>
</reference>
<dbReference type="Gene3D" id="3.40.1190.30">
    <property type="match status" value="1"/>
</dbReference>
<evidence type="ECO:0000259" key="4">
    <source>
        <dbReference type="Pfam" id="PF00294"/>
    </source>
</evidence>
<dbReference type="InterPro" id="IPR029056">
    <property type="entry name" value="Ribokinase-like"/>
</dbReference>
<dbReference type="CDD" id="cd01166">
    <property type="entry name" value="KdgK"/>
    <property type="match status" value="1"/>
</dbReference>
<evidence type="ECO:0000313" key="6">
    <source>
        <dbReference type="Proteomes" id="UP000541058"/>
    </source>
</evidence>
<protein>
    <submittedName>
        <fullName evidence="5">Sugar kinase</fullName>
    </submittedName>
</protein>
<evidence type="ECO:0000313" key="5">
    <source>
        <dbReference type="EMBL" id="NLJ18912.1"/>
    </source>
</evidence>
<feature type="domain" description="Carbohydrate kinase PfkB" evidence="4">
    <location>
        <begin position="16"/>
        <end position="307"/>
    </location>
</feature>
<dbReference type="RefSeq" id="WP_276649229.1">
    <property type="nucleotide sequence ID" value="NZ_JAAYSM010000296.1"/>
</dbReference>
<gene>
    <name evidence="5" type="ORF">GX355_08620</name>
</gene>
<dbReference type="Gene3D" id="6.10.140.490">
    <property type="match status" value="1"/>
</dbReference>
<comment type="similarity">
    <text evidence="1">Belongs to the carbohydrate kinase PfkB family.</text>
</comment>
<dbReference type="InterPro" id="IPR011611">
    <property type="entry name" value="PfkB_dom"/>
</dbReference>
<dbReference type="InterPro" id="IPR050306">
    <property type="entry name" value="PfkB_Carbo_kinase"/>
</dbReference>
<dbReference type="Pfam" id="PF00294">
    <property type="entry name" value="PfkB"/>
    <property type="match status" value="1"/>
</dbReference>
<evidence type="ECO:0000256" key="3">
    <source>
        <dbReference type="ARBA" id="ARBA00022777"/>
    </source>
</evidence>
<evidence type="ECO:0000256" key="2">
    <source>
        <dbReference type="ARBA" id="ARBA00022679"/>
    </source>
</evidence>
<accession>A0A7X8H0S8</accession>
<dbReference type="AlphaFoldDB" id="A0A7X8H0S8"/>
<keyword evidence="3 5" id="KW-0418">Kinase</keyword>
<comment type="caution">
    <text evidence="5">The sequence shown here is derived from an EMBL/GenBank/DDBJ whole genome shotgun (WGS) entry which is preliminary data.</text>
</comment>